<dbReference type="RefSeq" id="XP_017889071.1">
    <property type="nucleotide sequence ID" value="XM_018033582.2"/>
</dbReference>
<comment type="similarity">
    <text evidence="3">Belongs to the alpha-ketoglutarate dehydrogenase component 4 family.</text>
</comment>
<proteinExistence type="inferred from homology"/>
<reference evidence="6" key="1">
    <citation type="submission" date="2025-08" db="UniProtKB">
        <authorList>
            <consortium name="RefSeq"/>
        </authorList>
    </citation>
    <scope>IDENTIFICATION</scope>
    <source>
        <tissue evidence="6">Whole body</tissue>
    </source>
</reference>
<gene>
    <name evidence="6" type="primary">LOC108630342</name>
</gene>
<dbReference type="Pfam" id="PF10937">
    <property type="entry name" value="Kgd4-YMR31"/>
    <property type="match status" value="1"/>
</dbReference>
<evidence type="ECO:0000256" key="2">
    <source>
        <dbReference type="ARBA" id="ARBA00023128"/>
    </source>
</evidence>
<protein>
    <submittedName>
        <fullName evidence="6">28S ribosomal protein S36, mitochondrial</fullName>
    </submittedName>
</protein>
<keyword evidence="2" id="KW-0496">Mitochondrion</keyword>
<comment type="subcellular location">
    <subcellularLocation>
        <location evidence="1">Mitochondrion</location>
    </subcellularLocation>
</comment>
<dbReference type="GO" id="GO:0005739">
    <property type="term" value="C:mitochondrion"/>
    <property type="evidence" value="ECO:0007669"/>
    <property type="project" value="UniProtKB-SubCell"/>
</dbReference>
<dbReference type="GO" id="GO:0006103">
    <property type="term" value="P:2-oxoglutarate metabolic process"/>
    <property type="evidence" value="ECO:0007669"/>
    <property type="project" value="InterPro"/>
</dbReference>
<evidence type="ECO:0000256" key="4">
    <source>
        <dbReference type="SAM" id="MobiDB-lite"/>
    </source>
</evidence>
<sequence length="92" mass="9813">MMASKGWKVVKPHVPMIKFRKGGISRATAAPGITSAASSAQPAPSIPKPKTGATGPNVTVLPTIDDLHLPKRFQRRAIDEKEIAYINRGGPE</sequence>
<dbReference type="Proteomes" id="UP000694925">
    <property type="component" value="Unplaced"/>
</dbReference>
<dbReference type="GeneID" id="108630342"/>
<organism evidence="5 6">
    <name type="scientific">Ceratina calcarata</name>
    <dbReference type="NCBI Taxonomy" id="156304"/>
    <lineage>
        <taxon>Eukaryota</taxon>
        <taxon>Metazoa</taxon>
        <taxon>Ecdysozoa</taxon>
        <taxon>Arthropoda</taxon>
        <taxon>Hexapoda</taxon>
        <taxon>Insecta</taxon>
        <taxon>Pterygota</taxon>
        <taxon>Neoptera</taxon>
        <taxon>Endopterygota</taxon>
        <taxon>Hymenoptera</taxon>
        <taxon>Apocrita</taxon>
        <taxon>Aculeata</taxon>
        <taxon>Apoidea</taxon>
        <taxon>Anthophila</taxon>
        <taxon>Apidae</taxon>
        <taxon>Ceratina</taxon>
        <taxon>Zadontomerus</taxon>
    </lineage>
</organism>
<name>A0AAJ7JC43_9HYME</name>
<feature type="region of interest" description="Disordered" evidence="4">
    <location>
        <begin position="33"/>
        <end position="58"/>
    </location>
</feature>
<keyword evidence="6" id="KW-0687">Ribonucleoprotein</keyword>
<evidence type="ECO:0000313" key="6">
    <source>
        <dbReference type="RefSeq" id="XP_017889071.1"/>
    </source>
</evidence>
<evidence type="ECO:0000256" key="3">
    <source>
        <dbReference type="ARBA" id="ARBA00043970"/>
    </source>
</evidence>
<dbReference type="InterPro" id="IPR020373">
    <property type="entry name" value="Kgd4/YMR-31"/>
</dbReference>
<dbReference type="GO" id="GO:0005840">
    <property type="term" value="C:ribosome"/>
    <property type="evidence" value="ECO:0007669"/>
    <property type="project" value="UniProtKB-KW"/>
</dbReference>
<keyword evidence="6" id="KW-0689">Ribosomal protein</keyword>
<evidence type="ECO:0000313" key="5">
    <source>
        <dbReference type="Proteomes" id="UP000694925"/>
    </source>
</evidence>
<keyword evidence="5" id="KW-1185">Reference proteome</keyword>
<evidence type="ECO:0000256" key="1">
    <source>
        <dbReference type="ARBA" id="ARBA00004173"/>
    </source>
</evidence>
<accession>A0AAJ7JC43</accession>
<dbReference type="AlphaFoldDB" id="A0AAJ7JC43"/>
<dbReference type="KEGG" id="ccal:108630342"/>